<dbReference type="OrthoDB" id="5371169at2759"/>
<evidence type="ECO:0000256" key="6">
    <source>
        <dbReference type="RuleBase" id="RU367008"/>
    </source>
</evidence>
<sequence length="63" mass="6832">MDTEWSNMIPFEPLVSKDLQFPVAFVLMCIDKSFITAPFIALPASASLAFGAVMLICACGVYV</sequence>
<accession>U4LB17</accession>
<dbReference type="EMBL" id="HF935595">
    <property type="protein sequence ID" value="CCX11132.1"/>
    <property type="molecule type" value="Genomic_DNA"/>
</dbReference>
<dbReference type="Proteomes" id="UP000018144">
    <property type="component" value="Unassembled WGS sequence"/>
</dbReference>
<keyword evidence="8" id="KW-1185">Reference proteome</keyword>
<evidence type="ECO:0000256" key="2">
    <source>
        <dbReference type="ARBA" id="ARBA00009825"/>
    </source>
</evidence>
<dbReference type="InterPro" id="IPR007915">
    <property type="entry name" value="TMEM258/Ost5"/>
</dbReference>
<dbReference type="STRING" id="1076935.U4LB17"/>
<comment type="function">
    <text evidence="6">Subunit of the oligosaccharyl transferase (OST) complex that catalyzes the initial transfer of a defined glycan (Glc(3)Man(9)GlcNAc(2) in eukaryotes) from the lipid carrier dolichol-pyrophosphate to an asparagine residue within an Asn-X-Ser/Thr consensus motif in nascent polypeptide chains, the first step in protein N-glycosylation. N-glycosylation occurs cotranslationally and the complex associates with the Sec61 complex at the channel-forming translocon complex that mediates protein translocation across the endoplasmic reticulum (ER). All subunits are required for a maximal enzyme activity.</text>
</comment>
<comment type="similarity">
    <text evidence="2 6">Belongs to the OST5 family.</text>
</comment>
<organism evidence="7 8">
    <name type="scientific">Pyronema omphalodes (strain CBS 100304)</name>
    <name type="common">Pyronema confluens</name>
    <dbReference type="NCBI Taxonomy" id="1076935"/>
    <lineage>
        <taxon>Eukaryota</taxon>
        <taxon>Fungi</taxon>
        <taxon>Dikarya</taxon>
        <taxon>Ascomycota</taxon>
        <taxon>Pezizomycotina</taxon>
        <taxon>Pezizomycetes</taxon>
        <taxon>Pezizales</taxon>
        <taxon>Pyronemataceae</taxon>
        <taxon>Pyronema</taxon>
    </lineage>
</organism>
<comment type="subunit">
    <text evidence="6">Component of the oligosaccharyltransferase (OST) complex.</text>
</comment>
<protein>
    <recommendedName>
        <fullName evidence="6">Dolichyl-diphosphooligosaccharide-protein glycosyltransferase subunit OST5</fullName>
    </recommendedName>
</protein>
<gene>
    <name evidence="7" type="ORF">PCON_10726</name>
</gene>
<keyword evidence="3 6" id="KW-0812">Transmembrane</keyword>
<evidence type="ECO:0000256" key="4">
    <source>
        <dbReference type="ARBA" id="ARBA00022989"/>
    </source>
</evidence>
<evidence type="ECO:0000256" key="5">
    <source>
        <dbReference type="ARBA" id="ARBA00023136"/>
    </source>
</evidence>
<reference evidence="7 8" key="1">
    <citation type="journal article" date="2013" name="PLoS Genet.">
        <title>The genome and development-dependent transcriptomes of Pyronema confluens: a window into fungal evolution.</title>
        <authorList>
            <person name="Traeger S."/>
            <person name="Altegoer F."/>
            <person name="Freitag M."/>
            <person name="Gabaldon T."/>
            <person name="Kempken F."/>
            <person name="Kumar A."/>
            <person name="Marcet-Houben M."/>
            <person name="Poggeler S."/>
            <person name="Stajich J.E."/>
            <person name="Nowrousian M."/>
        </authorList>
    </citation>
    <scope>NUCLEOTIDE SEQUENCE [LARGE SCALE GENOMIC DNA]</scope>
    <source>
        <strain evidence="8">CBS 100304</strain>
        <tissue evidence="7">Vegetative mycelium</tissue>
    </source>
</reference>
<dbReference type="GO" id="GO:0006487">
    <property type="term" value="P:protein N-linked glycosylation"/>
    <property type="evidence" value="ECO:0007669"/>
    <property type="project" value="UniProtKB-UniRule"/>
</dbReference>
<evidence type="ECO:0000313" key="8">
    <source>
        <dbReference type="Proteomes" id="UP000018144"/>
    </source>
</evidence>
<proteinExistence type="inferred from homology"/>
<comment type="subcellular location">
    <subcellularLocation>
        <location evidence="1 6">Membrane</location>
        <topology evidence="1 6">Multi-pass membrane protein</topology>
    </subcellularLocation>
</comment>
<evidence type="ECO:0000256" key="3">
    <source>
        <dbReference type="ARBA" id="ARBA00022692"/>
    </source>
</evidence>
<feature type="transmembrane region" description="Helical" evidence="6">
    <location>
        <begin position="40"/>
        <end position="62"/>
    </location>
</feature>
<dbReference type="GO" id="GO:0008250">
    <property type="term" value="C:oligosaccharyltransferase complex"/>
    <property type="evidence" value="ECO:0007669"/>
    <property type="project" value="UniProtKB-UniRule"/>
</dbReference>
<evidence type="ECO:0000256" key="1">
    <source>
        <dbReference type="ARBA" id="ARBA00004141"/>
    </source>
</evidence>
<evidence type="ECO:0000313" key="7">
    <source>
        <dbReference type="EMBL" id="CCX11132.1"/>
    </source>
</evidence>
<dbReference type="Pfam" id="PF05251">
    <property type="entry name" value="Ost5"/>
    <property type="match status" value="1"/>
</dbReference>
<keyword evidence="5 6" id="KW-0472">Membrane</keyword>
<name>U4LB17_PYROM</name>
<dbReference type="AlphaFoldDB" id="U4LB17"/>
<keyword evidence="4 6" id="KW-1133">Transmembrane helix</keyword>
<comment type="caution">
    <text evidence="6">Lacks conserved residue(s) required for the propagation of feature annotation.</text>
</comment>